<dbReference type="PROSITE" id="PS50404">
    <property type="entry name" value="GST_NTER"/>
    <property type="match status" value="1"/>
</dbReference>
<dbReference type="PROSITE" id="PS50405">
    <property type="entry name" value="GST_CTER"/>
    <property type="match status" value="1"/>
</dbReference>
<feature type="domain" description="GST C-terminal" evidence="4">
    <location>
        <begin position="71"/>
        <end position="184"/>
    </location>
</feature>
<evidence type="ECO:0000313" key="5">
    <source>
        <dbReference type="EMBL" id="GCL40155.1"/>
    </source>
</evidence>
<dbReference type="Pfam" id="PF02798">
    <property type="entry name" value="GST_N"/>
    <property type="match status" value="1"/>
</dbReference>
<dbReference type="InterPro" id="IPR036282">
    <property type="entry name" value="Glutathione-S-Trfase_C_sf"/>
</dbReference>
<feature type="domain" description="GST N-terminal" evidence="3">
    <location>
        <begin position="1"/>
        <end position="80"/>
    </location>
</feature>
<dbReference type="InterPro" id="IPR010987">
    <property type="entry name" value="Glutathione-S-Trfase_C-like"/>
</dbReference>
<evidence type="ECO:0000256" key="2">
    <source>
        <dbReference type="ARBA" id="ARBA00022679"/>
    </source>
</evidence>
<comment type="similarity">
    <text evidence="1">Belongs to the GST superfamily.</text>
</comment>
<dbReference type="SFLD" id="SFLDG00358">
    <property type="entry name" value="Main_(cytGST)"/>
    <property type="match status" value="1"/>
</dbReference>
<evidence type="ECO:0000256" key="1">
    <source>
        <dbReference type="ARBA" id="ARBA00007409"/>
    </source>
</evidence>
<sequence>MLKLYGGAFSRASIVQWYLEELQVPYEFILLDMKAGEHRQPEYLEINPIGKVPAIMDGDLKLWESGAILLYIAEKYGKNPISLEERAIFSQWVLFGNSTLATGIFVEANREREMPRLLTTLNEIFARQPFLLGDEFTVADVAVGSILAYIPIMLKLDLSEYPAVVNYIQKISERPAFKNSIGKR</sequence>
<protein>
    <submittedName>
        <fullName evidence="5">Glutathione S-transferase domain-containing protein</fullName>
    </submittedName>
</protein>
<name>A0A480A572_9CYAN</name>
<dbReference type="Gene3D" id="1.20.1050.10">
    <property type="match status" value="1"/>
</dbReference>
<evidence type="ECO:0000259" key="3">
    <source>
        <dbReference type="PROSITE" id="PS50404"/>
    </source>
</evidence>
<dbReference type="GO" id="GO:0016740">
    <property type="term" value="F:transferase activity"/>
    <property type="evidence" value="ECO:0007669"/>
    <property type="project" value="UniProtKB-KW"/>
</dbReference>
<dbReference type="RefSeq" id="WP_137669526.1">
    <property type="nucleotide sequence ID" value="NZ_BJCE01000439.1"/>
</dbReference>
<dbReference type="SUPFAM" id="SSF52833">
    <property type="entry name" value="Thioredoxin-like"/>
    <property type="match status" value="1"/>
</dbReference>
<comment type="caution">
    <text evidence="5">The sequence shown here is derived from an EMBL/GenBank/DDBJ whole genome shotgun (WGS) entry which is preliminary data.</text>
</comment>
<accession>A0A480A572</accession>
<organism evidence="5 6">
    <name type="scientific">Sphaerospermopsis reniformis</name>
    <dbReference type="NCBI Taxonomy" id="531300"/>
    <lineage>
        <taxon>Bacteria</taxon>
        <taxon>Bacillati</taxon>
        <taxon>Cyanobacteriota</taxon>
        <taxon>Cyanophyceae</taxon>
        <taxon>Nostocales</taxon>
        <taxon>Aphanizomenonaceae</taxon>
        <taxon>Sphaerospermopsis</taxon>
    </lineage>
</organism>
<proteinExistence type="inferred from homology"/>
<keyword evidence="6" id="KW-1185">Reference proteome</keyword>
<evidence type="ECO:0000259" key="4">
    <source>
        <dbReference type="PROSITE" id="PS50405"/>
    </source>
</evidence>
<gene>
    <name evidence="5" type="ORF">SR1949_52890</name>
</gene>
<dbReference type="InterPro" id="IPR004045">
    <property type="entry name" value="Glutathione_S-Trfase_N"/>
</dbReference>
<dbReference type="CDD" id="cd03046">
    <property type="entry name" value="GST_N_GTT1_like"/>
    <property type="match status" value="1"/>
</dbReference>
<dbReference type="SUPFAM" id="SSF47616">
    <property type="entry name" value="GST C-terminal domain-like"/>
    <property type="match status" value="1"/>
</dbReference>
<dbReference type="Proteomes" id="UP000300142">
    <property type="component" value="Unassembled WGS sequence"/>
</dbReference>
<dbReference type="PANTHER" id="PTHR44051:SF8">
    <property type="entry name" value="GLUTATHIONE S-TRANSFERASE GSTA"/>
    <property type="match status" value="1"/>
</dbReference>
<reference evidence="6" key="1">
    <citation type="submission" date="2019-02" db="EMBL/GenBank/DDBJ databases">
        <title>Draft genome sequence of Sphaerospermopsis reniformis NIES-1949.</title>
        <authorList>
            <person name="Yamaguchi H."/>
            <person name="Suzuki S."/>
            <person name="Kawachi M."/>
        </authorList>
    </citation>
    <scope>NUCLEOTIDE SEQUENCE [LARGE SCALE GENOMIC DNA]</scope>
    <source>
        <strain evidence="6">NIES-1949</strain>
    </source>
</reference>
<dbReference type="InterPro" id="IPR004046">
    <property type="entry name" value="GST_C"/>
</dbReference>
<dbReference type="InterPro" id="IPR036249">
    <property type="entry name" value="Thioredoxin-like_sf"/>
</dbReference>
<dbReference type="AlphaFoldDB" id="A0A480A572"/>
<evidence type="ECO:0000313" key="6">
    <source>
        <dbReference type="Proteomes" id="UP000300142"/>
    </source>
</evidence>
<dbReference type="Pfam" id="PF14497">
    <property type="entry name" value="GST_C_3"/>
    <property type="match status" value="1"/>
</dbReference>
<dbReference type="EMBL" id="BJCE01000439">
    <property type="protein sequence ID" value="GCL40155.1"/>
    <property type="molecule type" value="Genomic_DNA"/>
</dbReference>
<dbReference type="Gene3D" id="3.40.30.10">
    <property type="entry name" value="Glutaredoxin"/>
    <property type="match status" value="1"/>
</dbReference>
<dbReference type="SFLD" id="SFLDG01150">
    <property type="entry name" value="Main.1:_Beta-like"/>
    <property type="match status" value="1"/>
</dbReference>
<dbReference type="PANTHER" id="PTHR44051">
    <property type="entry name" value="GLUTATHIONE S-TRANSFERASE-RELATED"/>
    <property type="match status" value="1"/>
</dbReference>
<dbReference type="FunFam" id="3.40.30.10:FF:000039">
    <property type="entry name" value="Glutathione S-transferase domain"/>
    <property type="match status" value="1"/>
</dbReference>
<dbReference type="SFLD" id="SFLDS00019">
    <property type="entry name" value="Glutathione_Transferase_(cytos"/>
    <property type="match status" value="1"/>
</dbReference>
<keyword evidence="2 5" id="KW-0808">Transferase</keyword>
<dbReference type="InterPro" id="IPR040079">
    <property type="entry name" value="Glutathione_S-Trfase"/>
</dbReference>